<dbReference type="PRINTS" id="PR00035">
    <property type="entry name" value="HTHGNTR"/>
</dbReference>
<comment type="caution">
    <text evidence="5">The sequence shown here is derived from an EMBL/GenBank/DDBJ whole genome shotgun (WGS) entry which is preliminary data.</text>
</comment>
<keyword evidence="6" id="KW-1185">Reference proteome</keyword>
<dbReference type="Gene3D" id="1.20.120.530">
    <property type="entry name" value="GntR ligand-binding domain-like"/>
    <property type="match status" value="1"/>
</dbReference>
<proteinExistence type="predicted"/>
<dbReference type="InterPro" id="IPR036388">
    <property type="entry name" value="WH-like_DNA-bd_sf"/>
</dbReference>
<organism evidence="5 6">
    <name type="scientific">Hyphococcus aureus</name>
    <dbReference type="NCBI Taxonomy" id="2666033"/>
    <lineage>
        <taxon>Bacteria</taxon>
        <taxon>Pseudomonadati</taxon>
        <taxon>Pseudomonadota</taxon>
        <taxon>Alphaproteobacteria</taxon>
        <taxon>Parvularculales</taxon>
        <taxon>Parvularculaceae</taxon>
        <taxon>Hyphococcus</taxon>
    </lineage>
</organism>
<reference evidence="5 6" key="1">
    <citation type="submission" date="2024-09" db="EMBL/GenBank/DDBJ databases">
        <authorList>
            <person name="Zhang Z.-H."/>
        </authorList>
    </citation>
    <scope>NUCLEOTIDE SEQUENCE [LARGE SCALE GENOMIC DNA]</scope>
    <source>
        <strain evidence="5 6">HHTR114</strain>
    </source>
</reference>
<keyword evidence="1" id="KW-0805">Transcription regulation</keyword>
<dbReference type="SMART" id="SM00895">
    <property type="entry name" value="FCD"/>
    <property type="match status" value="1"/>
</dbReference>
<dbReference type="InterPro" id="IPR011711">
    <property type="entry name" value="GntR_C"/>
</dbReference>
<dbReference type="Pfam" id="PF07729">
    <property type="entry name" value="FCD"/>
    <property type="match status" value="1"/>
</dbReference>
<evidence type="ECO:0000313" key="6">
    <source>
        <dbReference type="Proteomes" id="UP001596116"/>
    </source>
</evidence>
<dbReference type="EMBL" id="JBHPON010000001">
    <property type="protein sequence ID" value="MFC6034251.1"/>
    <property type="molecule type" value="Genomic_DNA"/>
</dbReference>
<dbReference type="Gene3D" id="1.10.10.10">
    <property type="entry name" value="Winged helix-like DNA-binding domain superfamily/Winged helix DNA-binding domain"/>
    <property type="match status" value="1"/>
</dbReference>
<protein>
    <submittedName>
        <fullName evidence="5">FadR/GntR family transcriptional regulator</fullName>
    </submittedName>
</protein>
<dbReference type="SUPFAM" id="SSF46785">
    <property type="entry name" value="Winged helix' DNA-binding domain"/>
    <property type="match status" value="1"/>
</dbReference>
<dbReference type="PROSITE" id="PS50949">
    <property type="entry name" value="HTH_GNTR"/>
    <property type="match status" value="1"/>
</dbReference>
<dbReference type="PANTHER" id="PTHR43537:SF24">
    <property type="entry name" value="GLUCONATE OPERON TRANSCRIPTIONAL REPRESSOR"/>
    <property type="match status" value="1"/>
</dbReference>
<sequence length="245" mass="27103">MSEPKAKFAPLYREPAYLKVYRAIEENIVEGGLADGEALPIEAALCEQFQVTRSTVREGLRLLEQSGLIVRGSHKKFIVRRPNASDVAAAASRSLALGGVTFSEVWETLAIYYPQAARLAATRLDEESLAELNTVWRALEANADDDHDKTVACAVEFFQSLAKGLDNRVMLAMLQSLNMMIGESLRQVIGKAPNARSRILNAQKNILDAFSARDEALAEEWMAKHIADLKRGYLVAKVDMDKPIL</sequence>
<dbReference type="SUPFAM" id="SSF48008">
    <property type="entry name" value="GntR ligand-binding domain-like"/>
    <property type="match status" value="1"/>
</dbReference>
<name>A0ABW1KUB9_9PROT</name>
<dbReference type="PANTHER" id="PTHR43537">
    <property type="entry name" value="TRANSCRIPTIONAL REGULATOR, GNTR FAMILY"/>
    <property type="match status" value="1"/>
</dbReference>
<keyword evidence="3" id="KW-0804">Transcription</keyword>
<accession>A0ABW1KUB9</accession>
<evidence type="ECO:0000256" key="1">
    <source>
        <dbReference type="ARBA" id="ARBA00023015"/>
    </source>
</evidence>
<dbReference type="RefSeq" id="WP_379880436.1">
    <property type="nucleotide sequence ID" value="NZ_JBHPON010000001.1"/>
</dbReference>
<dbReference type="SMART" id="SM00345">
    <property type="entry name" value="HTH_GNTR"/>
    <property type="match status" value="1"/>
</dbReference>
<evidence type="ECO:0000256" key="3">
    <source>
        <dbReference type="ARBA" id="ARBA00023163"/>
    </source>
</evidence>
<dbReference type="InterPro" id="IPR008920">
    <property type="entry name" value="TF_FadR/GntR_C"/>
</dbReference>
<dbReference type="InterPro" id="IPR036390">
    <property type="entry name" value="WH_DNA-bd_sf"/>
</dbReference>
<evidence type="ECO:0000256" key="2">
    <source>
        <dbReference type="ARBA" id="ARBA00023125"/>
    </source>
</evidence>
<dbReference type="InterPro" id="IPR000524">
    <property type="entry name" value="Tscrpt_reg_HTH_GntR"/>
</dbReference>
<feature type="domain" description="HTH gntR-type" evidence="4">
    <location>
        <begin position="14"/>
        <end position="82"/>
    </location>
</feature>
<evidence type="ECO:0000259" key="4">
    <source>
        <dbReference type="PROSITE" id="PS50949"/>
    </source>
</evidence>
<keyword evidence="2" id="KW-0238">DNA-binding</keyword>
<gene>
    <name evidence="5" type="ORF">ACFMB1_01775</name>
</gene>
<evidence type="ECO:0000313" key="5">
    <source>
        <dbReference type="EMBL" id="MFC6034251.1"/>
    </source>
</evidence>
<dbReference type="Proteomes" id="UP001596116">
    <property type="component" value="Unassembled WGS sequence"/>
</dbReference>
<dbReference type="Pfam" id="PF00392">
    <property type="entry name" value="GntR"/>
    <property type="match status" value="1"/>
</dbReference>
<dbReference type="CDD" id="cd07377">
    <property type="entry name" value="WHTH_GntR"/>
    <property type="match status" value="1"/>
</dbReference>